<accession>A0AAN9TAK4</accession>
<reference evidence="2 3" key="1">
    <citation type="submission" date="2024-03" db="EMBL/GenBank/DDBJ databases">
        <title>Adaptation during the transition from Ophiocordyceps entomopathogen to insect associate is accompanied by gene loss and intensified selection.</title>
        <authorList>
            <person name="Ward C.M."/>
            <person name="Onetto C.A."/>
            <person name="Borneman A.R."/>
        </authorList>
    </citation>
    <scope>NUCLEOTIDE SEQUENCE [LARGE SCALE GENOMIC DNA]</scope>
    <source>
        <strain evidence="2">AWRI1</strain>
        <tissue evidence="2">Single Adult Female</tissue>
    </source>
</reference>
<comment type="caution">
    <text evidence="2">The sequence shown here is derived from an EMBL/GenBank/DDBJ whole genome shotgun (WGS) entry which is preliminary data.</text>
</comment>
<evidence type="ECO:0000313" key="2">
    <source>
        <dbReference type="EMBL" id="KAK7580245.1"/>
    </source>
</evidence>
<evidence type="ECO:0000256" key="1">
    <source>
        <dbReference type="SAM" id="MobiDB-lite"/>
    </source>
</evidence>
<dbReference type="EMBL" id="JBBCAQ010000034">
    <property type="protein sequence ID" value="KAK7580245.1"/>
    <property type="molecule type" value="Genomic_DNA"/>
</dbReference>
<protein>
    <submittedName>
        <fullName evidence="2">Uncharacterized protein</fullName>
    </submittedName>
</protein>
<organism evidence="2 3">
    <name type="scientific">Parthenolecanium corni</name>
    <dbReference type="NCBI Taxonomy" id="536013"/>
    <lineage>
        <taxon>Eukaryota</taxon>
        <taxon>Metazoa</taxon>
        <taxon>Ecdysozoa</taxon>
        <taxon>Arthropoda</taxon>
        <taxon>Hexapoda</taxon>
        <taxon>Insecta</taxon>
        <taxon>Pterygota</taxon>
        <taxon>Neoptera</taxon>
        <taxon>Paraneoptera</taxon>
        <taxon>Hemiptera</taxon>
        <taxon>Sternorrhyncha</taxon>
        <taxon>Coccoidea</taxon>
        <taxon>Coccidae</taxon>
        <taxon>Parthenolecanium</taxon>
    </lineage>
</organism>
<dbReference type="Proteomes" id="UP001367676">
    <property type="component" value="Unassembled WGS sequence"/>
</dbReference>
<dbReference type="AlphaFoldDB" id="A0AAN9TAK4"/>
<sequence>MSDEPVTQRPNFAGGFEKERKVVSAHDELEEEIHTEEMANERDRQRSIQNHKMKRCCSISNKLAAAMSAPKVVSPSAKPDNIGSRRNRADGKKK</sequence>
<feature type="region of interest" description="Disordered" evidence="1">
    <location>
        <begin position="69"/>
        <end position="94"/>
    </location>
</feature>
<evidence type="ECO:0000313" key="3">
    <source>
        <dbReference type="Proteomes" id="UP001367676"/>
    </source>
</evidence>
<name>A0AAN9TAK4_9HEMI</name>
<feature type="region of interest" description="Disordered" evidence="1">
    <location>
        <begin position="1"/>
        <end position="23"/>
    </location>
</feature>
<gene>
    <name evidence="2" type="ORF">V9T40_000874</name>
</gene>
<keyword evidence="3" id="KW-1185">Reference proteome</keyword>
<proteinExistence type="predicted"/>